<accession>A0A3R7MCY3</accession>
<dbReference type="InterPro" id="IPR000195">
    <property type="entry name" value="Rab-GAP-TBC_dom"/>
</dbReference>
<dbReference type="GO" id="GO:0031267">
    <property type="term" value="F:small GTPase binding"/>
    <property type="evidence" value="ECO:0007669"/>
    <property type="project" value="TreeGrafter"/>
</dbReference>
<organism evidence="2 3">
    <name type="scientific">Penaeus vannamei</name>
    <name type="common">Whiteleg shrimp</name>
    <name type="synonym">Litopenaeus vannamei</name>
    <dbReference type="NCBI Taxonomy" id="6689"/>
    <lineage>
        <taxon>Eukaryota</taxon>
        <taxon>Metazoa</taxon>
        <taxon>Ecdysozoa</taxon>
        <taxon>Arthropoda</taxon>
        <taxon>Crustacea</taxon>
        <taxon>Multicrustacea</taxon>
        <taxon>Malacostraca</taxon>
        <taxon>Eumalacostraca</taxon>
        <taxon>Eucarida</taxon>
        <taxon>Decapoda</taxon>
        <taxon>Dendrobranchiata</taxon>
        <taxon>Penaeoidea</taxon>
        <taxon>Penaeidae</taxon>
        <taxon>Penaeus</taxon>
    </lineage>
</organism>
<dbReference type="SMART" id="SM00164">
    <property type="entry name" value="TBC"/>
    <property type="match status" value="1"/>
</dbReference>
<dbReference type="STRING" id="6689.A0A3R7MCY3"/>
<name>A0A3R7MCY3_PENVA</name>
<dbReference type="Pfam" id="PF00566">
    <property type="entry name" value="RabGAP-TBC"/>
    <property type="match status" value="1"/>
</dbReference>
<dbReference type="OrthoDB" id="294251at2759"/>
<dbReference type="SUPFAM" id="SSF47923">
    <property type="entry name" value="Ypt/Rab-GAP domain of gyp1p"/>
    <property type="match status" value="2"/>
</dbReference>
<dbReference type="Gene3D" id="1.10.472.80">
    <property type="entry name" value="Ypt/Rab-GAP domain of gyp1p, domain 3"/>
    <property type="match status" value="1"/>
</dbReference>
<comment type="caution">
    <text evidence="2">The sequence shown here is derived from an EMBL/GenBank/DDBJ whole genome shotgun (WGS) entry which is preliminary data.</text>
</comment>
<dbReference type="PROSITE" id="PS50086">
    <property type="entry name" value="TBC_RABGAP"/>
    <property type="match status" value="1"/>
</dbReference>
<evidence type="ECO:0000259" key="1">
    <source>
        <dbReference type="PROSITE" id="PS50086"/>
    </source>
</evidence>
<dbReference type="EMBL" id="QCYY01002062">
    <property type="protein sequence ID" value="ROT73114.1"/>
    <property type="molecule type" value="Genomic_DNA"/>
</dbReference>
<keyword evidence="3" id="KW-1185">Reference proteome</keyword>
<dbReference type="Gene3D" id="1.10.8.270">
    <property type="entry name" value="putative rabgap domain of human tbc1 domain family member 14 like domains"/>
    <property type="match status" value="1"/>
</dbReference>
<gene>
    <name evidence="2" type="ORF">C7M84_008430</name>
</gene>
<dbReference type="GO" id="GO:0005096">
    <property type="term" value="F:GTPase activator activity"/>
    <property type="evidence" value="ECO:0007669"/>
    <property type="project" value="TreeGrafter"/>
</dbReference>
<proteinExistence type="predicted"/>
<dbReference type="InterPro" id="IPR035969">
    <property type="entry name" value="Rab-GAP_TBC_sf"/>
</dbReference>
<dbReference type="Proteomes" id="UP000283509">
    <property type="component" value="Unassembled WGS sequence"/>
</dbReference>
<evidence type="ECO:0000313" key="3">
    <source>
        <dbReference type="Proteomes" id="UP000283509"/>
    </source>
</evidence>
<reference evidence="2 3" key="2">
    <citation type="submission" date="2019-01" db="EMBL/GenBank/DDBJ databases">
        <title>The decoding of complex shrimp genome reveals the adaptation for benthos swimmer, frequently molting mechanism and breeding impact on genome.</title>
        <authorList>
            <person name="Sun Y."/>
            <person name="Gao Y."/>
            <person name="Yu Y."/>
        </authorList>
    </citation>
    <scope>NUCLEOTIDE SEQUENCE [LARGE SCALE GENOMIC DNA]</scope>
    <source>
        <tissue evidence="2">Muscle</tissue>
    </source>
</reference>
<evidence type="ECO:0000313" key="2">
    <source>
        <dbReference type="EMBL" id="ROT73114.1"/>
    </source>
</evidence>
<feature type="domain" description="Rab-GAP TBC" evidence="1">
    <location>
        <begin position="294"/>
        <end position="523"/>
    </location>
</feature>
<dbReference type="AlphaFoldDB" id="A0A3R7MCY3"/>
<dbReference type="PANTHER" id="PTHR47219">
    <property type="entry name" value="RAB GTPASE-ACTIVATING PROTEIN 1-LIKE"/>
    <property type="match status" value="1"/>
</dbReference>
<dbReference type="PANTHER" id="PTHR47219:SF20">
    <property type="entry name" value="TBC1 DOMAIN FAMILY MEMBER 2B"/>
    <property type="match status" value="1"/>
</dbReference>
<sequence>MSSCCSTKASALVTASTPPSSIMLTLGLTKRTPKSCSILAALQPLGPITLDPESHEHVLGKHFAFGHELELCDGGPGVLLEARHQGIGFGLVPLKGLDPNAVPLGDVRDPESALAQGFTDPAGLDADGERPAHLLSASPLFGVLLVKAVPLGNMELNAGHGLVCCAQRPVDHQQAFWVFAGLGEELDPEFLLDFGGVASALSYGDAEVLGKDVHLEEHALIKQLLLDELLQLLVGTSHTNGLARDSNWCFLVIGKADAHTVLLMGVLEVGAALADGLAFDLLLEHLAVFCLADECPRHLKLNAGSLLGLHQGLQVHWDLDRHPQGLLHVDVVLHVLEVAAAASSLTLRGRGDTRMPGGRPTVALSEGCTKGDGFTARRFAESSWITDSNLFTRKRDIILSGLLPGEFLLVLILSDLSLWDGLNRLAAIALLFLNEEDAFWCLIYIVDFLMPPDYYNRNLLGSLVDQRVLKDLVAEKLPRLNAHMEQHGLDISLFTFNWFLCVYIDTIPPITYLTIWDSFLYEGSKVLFRYALAIFKLCEDGVSHGKM</sequence>
<reference evidence="2 3" key="1">
    <citation type="submission" date="2018-04" db="EMBL/GenBank/DDBJ databases">
        <authorList>
            <person name="Zhang X."/>
            <person name="Yuan J."/>
            <person name="Li F."/>
            <person name="Xiang J."/>
        </authorList>
    </citation>
    <scope>NUCLEOTIDE SEQUENCE [LARGE SCALE GENOMIC DNA]</scope>
    <source>
        <tissue evidence="2">Muscle</tissue>
    </source>
</reference>
<protein>
    <submittedName>
        <fullName evidence="2">TBC1 domain family member 2B</fullName>
    </submittedName>
</protein>
<dbReference type="InterPro" id="IPR050302">
    <property type="entry name" value="Rab_GAP_TBC_domain"/>
</dbReference>